<protein>
    <recommendedName>
        <fullName evidence="4">DUF4064 domain-containing protein</fullName>
    </recommendedName>
</protein>
<keyword evidence="1" id="KW-0472">Membrane</keyword>
<name>A0A162EP87_9BACI</name>
<reference evidence="2" key="1">
    <citation type="submission" date="2016-02" db="EMBL/GenBank/DDBJ databases">
        <title>Genome sequence of Bacillus trypoxylicola KCTC 13244(T).</title>
        <authorList>
            <person name="Jeong H."/>
            <person name="Park S.-H."/>
            <person name="Choi S.-K."/>
        </authorList>
    </citation>
    <scope>NUCLEOTIDE SEQUENCE [LARGE SCALE GENOMIC DNA]</scope>
    <source>
        <strain evidence="2">KCTC 13244</strain>
    </source>
</reference>
<sequence>MELVKLNRVQKTLIVSCWISAITGILSLLLTNISILTDINLENLVFILIFCSLILGILGLFTKASRSVSIFGLSIAIFQIFFIGVVFFLGWMIVPFP</sequence>
<evidence type="ECO:0000313" key="3">
    <source>
        <dbReference type="Proteomes" id="UP000075806"/>
    </source>
</evidence>
<evidence type="ECO:0008006" key="4">
    <source>
        <dbReference type="Google" id="ProtNLM"/>
    </source>
</evidence>
<dbReference type="AlphaFoldDB" id="A0A162EP87"/>
<feature type="transmembrane region" description="Helical" evidence="1">
    <location>
        <begin position="43"/>
        <end position="61"/>
    </location>
</feature>
<feature type="transmembrane region" description="Helical" evidence="1">
    <location>
        <begin position="68"/>
        <end position="94"/>
    </location>
</feature>
<keyword evidence="1" id="KW-0812">Transmembrane</keyword>
<gene>
    <name evidence="2" type="ORF">AZF04_16940</name>
</gene>
<dbReference type="STRING" id="519424.AZF04_16940"/>
<evidence type="ECO:0000313" key="2">
    <source>
        <dbReference type="EMBL" id="KYG33398.1"/>
    </source>
</evidence>
<accession>A0A162EP87</accession>
<keyword evidence="3" id="KW-1185">Reference proteome</keyword>
<keyword evidence="1" id="KW-1133">Transmembrane helix</keyword>
<dbReference type="EMBL" id="LTAO01000007">
    <property type="protein sequence ID" value="KYG33398.1"/>
    <property type="molecule type" value="Genomic_DNA"/>
</dbReference>
<feature type="transmembrane region" description="Helical" evidence="1">
    <location>
        <begin position="12"/>
        <end position="37"/>
    </location>
</feature>
<dbReference type="Proteomes" id="UP000075806">
    <property type="component" value="Unassembled WGS sequence"/>
</dbReference>
<proteinExistence type="predicted"/>
<organism evidence="2 3">
    <name type="scientific">Alkalihalobacillus trypoxylicola</name>
    <dbReference type="NCBI Taxonomy" id="519424"/>
    <lineage>
        <taxon>Bacteria</taxon>
        <taxon>Bacillati</taxon>
        <taxon>Bacillota</taxon>
        <taxon>Bacilli</taxon>
        <taxon>Bacillales</taxon>
        <taxon>Bacillaceae</taxon>
        <taxon>Alkalihalobacillus</taxon>
    </lineage>
</organism>
<comment type="caution">
    <text evidence="2">The sequence shown here is derived from an EMBL/GenBank/DDBJ whole genome shotgun (WGS) entry which is preliminary data.</text>
</comment>
<evidence type="ECO:0000256" key="1">
    <source>
        <dbReference type="SAM" id="Phobius"/>
    </source>
</evidence>